<evidence type="ECO:0000256" key="2">
    <source>
        <dbReference type="ARBA" id="ARBA00022723"/>
    </source>
</evidence>
<dbReference type="Proteomes" id="UP001167796">
    <property type="component" value="Unassembled WGS sequence"/>
</dbReference>
<keyword evidence="2" id="KW-0479">Metal-binding</keyword>
<evidence type="ECO:0000313" key="7">
    <source>
        <dbReference type="EMBL" id="MDO7845088.1"/>
    </source>
</evidence>
<feature type="chain" id="PRO_5045134002" description="Rieske domain-containing protein" evidence="5">
    <location>
        <begin position="19"/>
        <end position="150"/>
    </location>
</feature>
<accession>A0ABT9A6D9</accession>
<keyword evidence="5" id="KW-0732">Signal</keyword>
<name>A0ABT9A6D9_9BACT</name>
<reference evidence="7" key="1">
    <citation type="submission" date="2023-07" db="EMBL/GenBank/DDBJ databases">
        <authorList>
            <person name="Kim M.K."/>
        </authorList>
    </citation>
    <scope>NUCLEOTIDE SEQUENCE</scope>
    <source>
        <strain evidence="7">M29</strain>
    </source>
</reference>
<dbReference type="PROSITE" id="PS51296">
    <property type="entry name" value="RIESKE"/>
    <property type="match status" value="1"/>
</dbReference>
<dbReference type="Gene3D" id="2.102.10.10">
    <property type="entry name" value="Rieske [2Fe-2S] iron-sulphur domain"/>
    <property type="match status" value="1"/>
</dbReference>
<evidence type="ECO:0000259" key="6">
    <source>
        <dbReference type="PROSITE" id="PS51296"/>
    </source>
</evidence>
<organism evidence="7 8">
    <name type="scientific">Hymenobacter mellowenesis</name>
    <dbReference type="NCBI Taxonomy" id="3063995"/>
    <lineage>
        <taxon>Bacteria</taxon>
        <taxon>Pseudomonadati</taxon>
        <taxon>Bacteroidota</taxon>
        <taxon>Cytophagia</taxon>
        <taxon>Cytophagales</taxon>
        <taxon>Hymenobacteraceae</taxon>
        <taxon>Hymenobacter</taxon>
    </lineage>
</organism>
<gene>
    <name evidence="7" type="ORF">Q5H92_01880</name>
</gene>
<keyword evidence="1" id="KW-0001">2Fe-2S</keyword>
<evidence type="ECO:0000313" key="8">
    <source>
        <dbReference type="Proteomes" id="UP001167796"/>
    </source>
</evidence>
<dbReference type="EMBL" id="JAUQSX010000001">
    <property type="protein sequence ID" value="MDO7845088.1"/>
    <property type="molecule type" value="Genomic_DNA"/>
</dbReference>
<evidence type="ECO:0000256" key="5">
    <source>
        <dbReference type="SAM" id="SignalP"/>
    </source>
</evidence>
<keyword evidence="3" id="KW-0408">Iron</keyword>
<evidence type="ECO:0000256" key="3">
    <source>
        <dbReference type="ARBA" id="ARBA00023004"/>
    </source>
</evidence>
<dbReference type="SUPFAM" id="SSF50022">
    <property type="entry name" value="ISP domain"/>
    <property type="match status" value="1"/>
</dbReference>
<protein>
    <recommendedName>
        <fullName evidence="6">Rieske domain-containing protein</fullName>
    </recommendedName>
</protein>
<feature type="domain" description="Rieske" evidence="6">
    <location>
        <begin position="72"/>
        <end position="148"/>
    </location>
</feature>
<comment type="caution">
    <text evidence="7">The sequence shown here is derived from an EMBL/GenBank/DDBJ whole genome shotgun (WGS) entry which is preliminary data.</text>
</comment>
<keyword evidence="8" id="KW-1185">Reference proteome</keyword>
<sequence>MSCYSWILPAAGIALALASCGSKNDDQPAIPYAPVNLSINLTTQEYSRLRVDNGAVTLPVKGPAGDGGVKGVIVVRQNANSYLAFERNCPYQPYNACATVTLDRNSRLFMRDSCCNSQFNLQGQITGGPAPRPLKQYSVSQQGSQLNITN</sequence>
<proteinExistence type="predicted"/>
<dbReference type="RefSeq" id="WP_305009765.1">
    <property type="nucleotide sequence ID" value="NZ_JAUQSX010000001.1"/>
</dbReference>
<evidence type="ECO:0000256" key="1">
    <source>
        <dbReference type="ARBA" id="ARBA00022714"/>
    </source>
</evidence>
<dbReference type="InterPro" id="IPR017941">
    <property type="entry name" value="Rieske_2Fe-2S"/>
</dbReference>
<dbReference type="InterPro" id="IPR036922">
    <property type="entry name" value="Rieske_2Fe-2S_sf"/>
</dbReference>
<evidence type="ECO:0000256" key="4">
    <source>
        <dbReference type="ARBA" id="ARBA00023014"/>
    </source>
</evidence>
<feature type="signal peptide" evidence="5">
    <location>
        <begin position="1"/>
        <end position="18"/>
    </location>
</feature>
<keyword evidence="4" id="KW-0411">Iron-sulfur</keyword>